<dbReference type="InterPro" id="IPR008942">
    <property type="entry name" value="ENTH_VHS"/>
</dbReference>
<feature type="region of interest" description="Disordered" evidence="1">
    <location>
        <begin position="466"/>
        <end position="485"/>
    </location>
</feature>
<dbReference type="GO" id="GO:0006897">
    <property type="term" value="P:endocytosis"/>
    <property type="evidence" value="ECO:0007669"/>
    <property type="project" value="TreeGrafter"/>
</dbReference>
<protein>
    <recommendedName>
        <fullName evidence="2">ENTH domain-containing protein</fullName>
    </recommendedName>
</protein>
<dbReference type="GO" id="GO:0005768">
    <property type="term" value="C:endosome"/>
    <property type="evidence" value="ECO:0007669"/>
    <property type="project" value="TreeGrafter"/>
</dbReference>
<dbReference type="PANTHER" id="PTHR12276">
    <property type="entry name" value="EPSIN/ENT-RELATED"/>
    <property type="match status" value="1"/>
</dbReference>
<dbReference type="AlphaFoldDB" id="A0A9P0CNY9"/>
<dbReference type="GO" id="GO:0005543">
    <property type="term" value="F:phospholipid binding"/>
    <property type="evidence" value="ECO:0007669"/>
    <property type="project" value="TreeGrafter"/>
</dbReference>
<feature type="domain" description="ENTH" evidence="2">
    <location>
        <begin position="20"/>
        <end position="153"/>
    </location>
</feature>
<feature type="compositionally biased region" description="Polar residues" evidence="1">
    <location>
        <begin position="466"/>
        <end position="479"/>
    </location>
</feature>
<proteinExistence type="predicted"/>
<evidence type="ECO:0000313" key="4">
    <source>
        <dbReference type="Proteomes" id="UP001153636"/>
    </source>
</evidence>
<dbReference type="SUPFAM" id="SSF48464">
    <property type="entry name" value="ENTH/VHS domain"/>
    <property type="match status" value="1"/>
</dbReference>
<feature type="region of interest" description="Disordered" evidence="1">
    <location>
        <begin position="351"/>
        <end position="370"/>
    </location>
</feature>
<dbReference type="PANTHER" id="PTHR12276:SF45">
    <property type="entry name" value="CLATHRIN INTERACTOR 1"/>
    <property type="match status" value="1"/>
</dbReference>
<dbReference type="GO" id="GO:0005886">
    <property type="term" value="C:plasma membrane"/>
    <property type="evidence" value="ECO:0007669"/>
    <property type="project" value="TreeGrafter"/>
</dbReference>
<dbReference type="EMBL" id="OV651825">
    <property type="protein sequence ID" value="CAH1102579.1"/>
    <property type="molecule type" value="Genomic_DNA"/>
</dbReference>
<dbReference type="CDD" id="cd16989">
    <property type="entry name" value="ENTH_EpsinR"/>
    <property type="match status" value="1"/>
</dbReference>
<reference evidence="3" key="1">
    <citation type="submission" date="2022-01" db="EMBL/GenBank/DDBJ databases">
        <authorList>
            <person name="King R."/>
        </authorList>
    </citation>
    <scope>NUCLEOTIDE SEQUENCE</scope>
</reference>
<gene>
    <name evidence="3" type="ORF">PSYICH_LOCUS4101</name>
</gene>
<dbReference type="FunFam" id="1.25.40.90:FF:000006">
    <property type="entry name" value="Clathrin interactor 1"/>
    <property type="match status" value="1"/>
</dbReference>
<evidence type="ECO:0000259" key="2">
    <source>
        <dbReference type="PROSITE" id="PS50942"/>
    </source>
</evidence>
<keyword evidence="4" id="KW-1185">Reference proteome</keyword>
<dbReference type="OrthoDB" id="4033880at2759"/>
<organism evidence="3 4">
    <name type="scientific">Psylliodes chrysocephalus</name>
    <dbReference type="NCBI Taxonomy" id="3402493"/>
    <lineage>
        <taxon>Eukaryota</taxon>
        <taxon>Metazoa</taxon>
        <taxon>Ecdysozoa</taxon>
        <taxon>Arthropoda</taxon>
        <taxon>Hexapoda</taxon>
        <taxon>Insecta</taxon>
        <taxon>Pterygota</taxon>
        <taxon>Neoptera</taxon>
        <taxon>Endopterygota</taxon>
        <taxon>Coleoptera</taxon>
        <taxon>Polyphaga</taxon>
        <taxon>Cucujiformia</taxon>
        <taxon>Chrysomeloidea</taxon>
        <taxon>Chrysomelidae</taxon>
        <taxon>Galerucinae</taxon>
        <taxon>Alticini</taxon>
        <taxon>Psylliodes</taxon>
    </lineage>
</organism>
<accession>A0A9P0CNY9</accession>
<sequence>MENFLPSMWKVRELADKVTNVVMNYTEVEAKVREATNEEPWGPTGQIMQELAHSTFTYEHFPEVMSMLWKRMLQDNKQHWRRTYKSLLVLNYLIKNGSERVVTSAREHIYDLRSLENYTFIDDIGKDQGVNIRHKVKELIEFVQDDDRLREERKKAKKNKDKFIGMSSDTFGNRFGTGGRDTWEDRLTYGGRETREDDWDDTSNSANRYRDKSFDEEYEVDKEDSDTETRNNGQNNSIKKFQDADIPASPSHVMDKRVNININTSLNSSPKKVNKQLKKVDLGAAANFGRGASQSPVPPAGNDLLSDDFDPRASEPQLETKASSNEFGDFETAFGNPSDTIQEKEDNFADFSSAFSPNSAPDTASQYSAIPNLIPPPNMLANNPLTPSNNVGGAVAAPEIGGLFATVQKTNSDLLGDLDFGSLNIQPQPVAPNNNFGLIGNSNADFMSSGPVLTPTSVQLLQPMSSTSNNNTEKPTLNKNVPVGSTWKNSGNINIDLDNLLTNKPKTDSRTQNDVIVFTGPSPSMNQLASNQTSPVNQPRSVSNAGMVSPGFGTQLNFNNAQQQNNQFFAAFK</sequence>
<feature type="compositionally biased region" description="Basic and acidic residues" evidence="1">
    <location>
        <begin position="182"/>
        <end position="195"/>
    </location>
</feature>
<feature type="compositionally biased region" description="Polar residues" evidence="1">
    <location>
        <begin position="353"/>
        <end position="369"/>
    </location>
</feature>
<dbReference type="PROSITE" id="PS50942">
    <property type="entry name" value="ENTH"/>
    <property type="match status" value="1"/>
</dbReference>
<dbReference type="InterPro" id="IPR013809">
    <property type="entry name" value="ENTH"/>
</dbReference>
<dbReference type="GO" id="GO:0030125">
    <property type="term" value="C:clathrin vesicle coat"/>
    <property type="evidence" value="ECO:0007669"/>
    <property type="project" value="TreeGrafter"/>
</dbReference>
<evidence type="ECO:0000256" key="1">
    <source>
        <dbReference type="SAM" id="MobiDB-lite"/>
    </source>
</evidence>
<dbReference type="Gene3D" id="1.25.40.90">
    <property type="match status" value="1"/>
</dbReference>
<dbReference type="Pfam" id="PF01417">
    <property type="entry name" value="ENTH"/>
    <property type="match status" value="1"/>
</dbReference>
<feature type="region of interest" description="Disordered" evidence="1">
    <location>
        <begin position="288"/>
        <end position="322"/>
    </location>
</feature>
<feature type="compositionally biased region" description="Acidic residues" evidence="1">
    <location>
        <begin position="216"/>
        <end position="226"/>
    </location>
</feature>
<dbReference type="Proteomes" id="UP001153636">
    <property type="component" value="Chromosome 13"/>
</dbReference>
<feature type="region of interest" description="Disordered" evidence="1">
    <location>
        <begin position="182"/>
        <end position="254"/>
    </location>
</feature>
<dbReference type="SMART" id="SM00273">
    <property type="entry name" value="ENTH"/>
    <property type="match status" value="1"/>
</dbReference>
<dbReference type="GO" id="GO:0030276">
    <property type="term" value="F:clathrin binding"/>
    <property type="evidence" value="ECO:0007669"/>
    <property type="project" value="TreeGrafter"/>
</dbReference>
<evidence type="ECO:0000313" key="3">
    <source>
        <dbReference type="EMBL" id="CAH1102579.1"/>
    </source>
</evidence>
<name>A0A9P0CNY9_9CUCU</name>
<feature type="compositionally biased region" description="Polar residues" evidence="1">
    <location>
        <begin position="230"/>
        <end position="239"/>
    </location>
</feature>